<organism evidence="1 2">
    <name type="scientific">Riccia sorocarpa</name>
    <dbReference type="NCBI Taxonomy" id="122646"/>
    <lineage>
        <taxon>Eukaryota</taxon>
        <taxon>Viridiplantae</taxon>
        <taxon>Streptophyta</taxon>
        <taxon>Embryophyta</taxon>
        <taxon>Marchantiophyta</taxon>
        <taxon>Marchantiopsida</taxon>
        <taxon>Marchantiidae</taxon>
        <taxon>Marchantiales</taxon>
        <taxon>Ricciaceae</taxon>
        <taxon>Riccia</taxon>
    </lineage>
</organism>
<reference evidence="1 2" key="1">
    <citation type="submission" date="2024-09" db="EMBL/GenBank/DDBJ databases">
        <title>Chromosome-scale assembly of Riccia sorocarpa.</title>
        <authorList>
            <person name="Paukszto L."/>
        </authorList>
    </citation>
    <scope>NUCLEOTIDE SEQUENCE [LARGE SCALE GENOMIC DNA]</scope>
    <source>
        <strain evidence="1">LP-2024</strain>
        <tissue evidence="1">Aerial parts of the thallus</tissue>
    </source>
</reference>
<protein>
    <submittedName>
        <fullName evidence="1">Uncharacterized protein</fullName>
    </submittedName>
</protein>
<dbReference type="AlphaFoldDB" id="A0ABD3GZM5"/>
<name>A0ABD3GZM5_9MARC</name>
<dbReference type="EMBL" id="JBJQOH010000006">
    <property type="protein sequence ID" value="KAL3684583.1"/>
    <property type="molecule type" value="Genomic_DNA"/>
</dbReference>
<gene>
    <name evidence="1" type="ORF">R1sor_002605</name>
</gene>
<keyword evidence="2" id="KW-1185">Reference proteome</keyword>
<sequence length="206" mass="23853">MSATYPQARRVPACGTRTRLRDTHDHDGGPRRHYSIIMTAAHARHGFRVIHYELVYAKSFLSDMYTRVREGNGYRVNLAGMFFKPSTFGWFRFPRGTVVEIPTVEDDESRSPKGYHRLTRAYFYLPETFDLTSDFIILHGDLRRTRLKGIITMPPGVQYTIIPEEKILYKVDNPFPGEDFNCSFLTYEDLQFPFPVGSSLFIPDVV</sequence>
<evidence type="ECO:0000313" key="1">
    <source>
        <dbReference type="EMBL" id="KAL3684583.1"/>
    </source>
</evidence>
<accession>A0ABD3GZM5</accession>
<dbReference type="Proteomes" id="UP001633002">
    <property type="component" value="Unassembled WGS sequence"/>
</dbReference>
<evidence type="ECO:0000313" key="2">
    <source>
        <dbReference type="Proteomes" id="UP001633002"/>
    </source>
</evidence>
<comment type="caution">
    <text evidence="1">The sequence shown here is derived from an EMBL/GenBank/DDBJ whole genome shotgun (WGS) entry which is preliminary data.</text>
</comment>
<proteinExistence type="predicted"/>